<dbReference type="SUPFAM" id="SSF48371">
    <property type="entry name" value="ARM repeat"/>
    <property type="match status" value="1"/>
</dbReference>
<evidence type="ECO:0000256" key="3">
    <source>
        <dbReference type="ARBA" id="ARBA00022763"/>
    </source>
</evidence>
<evidence type="ECO:0000256" key="1">
    <source>
        <dbReference type="ARBA" id="ARBA00005739"/>
    </source>
</evidence>
<dbReference type="InterPro" id="IPR021843">
    <property type="entry name" value="PSME4_C"/>
</dbReference>
<dbReference type="GO" id="GO:0016504">
    <property type="term" value="F:peptidase activator activity"/>
    <property type="evidence" value="ECO:0007669"/>
    <property type="project" value="InterPro"/>
</dbReference>
<dbReference type="GO" id="GO:0006281">
    <property type="term" value="P:DNA repair"/>
    <property type="evidence" value="ECO:0007669"/>
    <property type="project" value="UniProtKB-KW"/>
</dbReference>
<keyword evidence="3" id="KW-0227">DNA damage</keyword>
<name>A0AAI9Y6E0_9PEZI</name>
<dbReference type="GO" id="GO:0000502">
    <property type="term" value="C:proteasome complex"/>
    <property type="evidence" value="ECO:0007669"/>
    <property type="project" value="UniProtKB-KW"/>
</dbReference>
<organism evidence="7 8">
    <name type="scientific">Colletotrichum cuscutae</name>
    <dbReference type="NCBI Taxonomy" id="1209917"/>
    <lineage>
        <taxon>Eukaryota</taxon>
        <taxon>Fungi</taxon>
        <taxon>Dikarya</taxon>
        <taxon>Ascomycota</taxon>
        <taxon>Pezizomycotina</taxon>
        <taxon>Sordariomycetes</taxon>
        <taxon>Hypocreomycetidae</taxon>
        <taxon>Glomerellales</taxon>
        <taxon>Glomerellaceae</taxon>
        <taxon>Colletotrichum</taxon>
        <taxon>Colletotrichum acutatum species complex</taxon>
    </lineage>
</organism>
<evidence type="ECO:0000259" key="6">
    <source>
        <dbReference type="Pfam" id="PF16507"/>
    </source>
</evidence>
<dbReference type="InterPro" id="IPR035309">
    <property type="entry name" value="PSME4"/>
</dbReference>
<dbReference type="InterPro" id="IPR032430">
    <property type="entry name" value="Blm10_mid"/>
</dbReference>
<dbReference type="InterPro" id="IPR016024">
    <property type="entry name" value="ARM-type_fold"/>
</dbReference>
<keyword evidence="4" id="KW-0234">DNA repair</keyword>
<feature type="domain" description="Proteasome activator Blm10 middle HEAT repeats region" evidence="6">
    <location>
        <begin position="336"/>
        <end position="858"/>
    </location>
</feature>
<dbReference type="Proteomes" id="UP001239213">
    <property type="component" value="Unassembled WGS sequence"/>
</dbReference>
<comment type="similarity">
    <text evidence="1">Belongs to the BLM10 family.</text>
</comment>
<evidence type="ECO:0000256" key="4">
    <source>
        <dbReference type="ARBA" id="ARBA00023204"/>
    </source>
</evidence>
<evidence type="ECO:0000313" key="8">
    <source>
        <dbReference type="Proteomes" id="UP001239213"/>
    </source>
</evidence>
<dbReference type="GO" id="GO:0005634">
    <property type="term" value="C:nucleus"/>
    <property type="evidence" value="ECO:0007669"/>
    <property type="project" value="TreeGrafter"/>
</dbReference>
<accession>A0AAI9Y6E0</accession>
<dbReference type="GO" id="GO:0010499">
    <property type="term" value="P:proteasomal ubiquitin-independent protein catabolic process"/>
    <property type="evidence" value="ECO:0007669"/>
    <property type="project" value="TreeGrafter"/>
</dbReference>
<dbReference type="GO" id="GO:0070628">
    <property type="term" value="F:proteasome binding"/>
    <property type="evidence" value="ECO:0007669"/>
    <property type="project" value="InterPro"/>
</dbReference>
<comment type="caution">
    <text evidence="7">The sequence shown here is derived from an EMBL/GenBank/DDBJ whole genome shotgun (WGS) entry which is preliminary data.</text>
</comment>
<keyword evidence="2" id="KW-0677">Repeat</keyword>
<dbReference type="PANTHER" id="PTHR32170">
    <property type="entry name" value="PROTEASOME ACTIVATOR COMPLEX SUBUNIT 4"/>
    <property type="match status" value="1"/>
</dbReference>
<evidence type="ECO:0000313" key="7">
    <source>
        <dbReference type="EMBL" id="KAK1479037.1"/>
    </source>
</evidence>
<protein>
    <submittedName>
        <fullName evidence="7">Proteasome activator subunit 4</fullName>
    </submittedName>
</protein>
<dbReference type="EMBL" id="MPDP01000120">
    <property type="protein sequence ID" value="KAK1479037.1"/>
    <property type="molecule type" value="Genomic_DNA"/>
</dbReference>
<evidence type="ECO:0000256" key="2">
    <source>
        <dbReference type="ARBA" id="ARBA00022737"/>
    </source>
</evidence>
<keyword evidence="8" id="KW-1185">Reference proteome</keyword>
<gene>
    <name evidence="7" type="ORF">CCUS01_16418</name>
</gene>
<evidence type="ECO:0000259" key="5">
    <source>
        <dbReference type="Pfam" id="PF11919"/>
    </source>
</evidence>
<dbReference type="GO" id="GO:0005829">
    <property type="term" value="C:cytosol"/>
    <property type="evidence" value="ECO:0007669"/>
    <property type="project" value="TreeGrafter"/>
</dbReference>
<dbReference type="PANTHER" id="PTHR32170:SF3">
    <property type="entry name" value="PROTEASOME ACTIVATOR COMPLEX SUBUNIT 4"/>
    <property type="match status" value="1"/>
</dbReference>
<reference evidence="7" key="1">
    <citation type="submission" date="2016-11" db="EMBL/GenBank/DDBJ databases">
        <title>The genome sequence of Colletotrichum cuscutae.</title>
        <authorList>
            <person name="Baroncelli R."/>
        </authorList>
    </citation>
    <scope>NUCLEOTIDE SEQUENCE</scope>
    <source>
        <strain evidence="7">IMI 304802</strain>
    </source>
</reference>
<keyword evidence="7" id="KW-0647">Proteasome</keyword>
<proteinExistence type="inferred from homology"/>
<dbReference type="Pfam" id="PF16507">
    <property type="entry name" value="HEAT_PSME4_mid"/>
    <property type="match status" value="1"/>
</dbReference>
<dbReference type="Pfam" id="PF11919">
    <property type="entry name" value="PSME4_C"/>
    <property type="match status" value="1"/>
</dbReference>
<sequence length="1880" mass="211156">MGSPLEQLLEAAAKDSGGIVQPTYRFSADLCYRTKGETNRKDGLKTILTQLYYSVTKGEYQGAVRWTEALTHWITLEHGVPRKVRAALTRIYYDLALTPGMESTSAMAFSDIVPKLVYDMHGERCLEQGKDINLDWRPLFDRMKFDRLHTDTTFNTKVSFDRLARVARHFFEPRDKVAMLEIILPYFDGTGSSAAVEPIKMAVLLSPTAPAPESFLDCQPSRLIPMYCYLWSKSFRMQAAISAMLEHFALLAEKHLECTYVSFGPSGIFDRTQSHRMFAAISRLTLVDDKERRDSFNDSPPTYDSWTAAAGWAARWIVFSLSPSCLEQEDSILAGLEDFIASINILYHPNSTAQSRLPFVTQLLLQLANHFCWRYNREKNEQLATPPERRINVELRKRFARLLRATVFSGCFSKELGSRIGCLWAVKHIGNLEPDLVVPTALESFYNSKDSQVDGDSAEFSMSILGYLCSTIARERRLRCHLPTLMDLALPGINASRPHLTISSCCFILDAMCNFPFFNKGFVGPSQPEGFSTADTWMVREIQIIADGESRVDMGYHEQLTNDEEAAILRSASSGAEDFALRFLERALDFASEAFCNDFDADDNPLRDRAQESILDAGEGCFMSLSPQMLEEAMLLLSRRLASDPIPKANEIIKTLVDCAVRADPQKGLGIFMPMLIERIRTEIEERWSKTRNDRRDLLSVDENLCWYAAALQSCLNRGGSELLLYKNELLRLAHFATDKCGPRAFGFSGLLSKYMLRGWTETFTIRLEASKTGEPSRDDQDKTTANVIGWHLPSYTEIQAACEVFESEAAWFEQEIHALLDRHPTGSGAEASITWVCGLTGALDCLSEMVCGMATLFDPTYTQADGSSDACYDSAGDDAAYASFRMQDLHRILEPYDPLYVKIHKRRDAIGVLASEVHAYLLGCEGELIDCLSGVYRLFTTLVMDVGSCNAHNDKRQFREKHERWASRSRISGVAASQTAAINSLLMDRYHAELQQFATGYRCMGDLEKKILQDVIEGCSCPFGTILTSAQFLFISATQHLGGSVEFFLPRMVTKFRTLIQSKKYCEMESALQTLVLGTMNSWWQRRCPSHVPDLLEALAETAALSVPEVPSITILAKTGIKRMGIPDFCERNVFAEEGIVEAIRPAGDDSKAVHRILELVYASKAKVRRQMAALGINLLHNTADSKLRALFVGTLIRVGFDKETPPHVEHISFLAEKATSRDSQLRNECIIQLHRLIGDFLAGIRFNHNFEDFLRTQGTGGRDKTLIVPGQDPGYTERYLAGYDVIANGNEDKNGELAAEFFLDSSFHGSLVWPAQCYAQRRDFVLPRSTPDTALMADRIGALLSKNWFQKFLFHLHLEEEPLEGDEYARKPEIREANVALLTHAFQLMEIGATTAKLEDIEDLARMSLGDGSKIGQHVATATLFLSLMNSPLSRAFRDRVMKAFGPPLMHIITHKMFYFSETWISFVRRLTLNRDPHRFQGLIYAIGSLRLNTSDSGSQSQAKLKMLRKLLDCVGWRFRQGKSVMFMLLQAKDTCLSKDISDAIGKTLARVYTTGFHDSWPDVRTLIAANHTASPLGIQAYRLESDMRNAVTQLFTTISTLRGKNPMPHREYHCASTAALAFIFDVLETNVSESLIPLLALVCEELFLMLDPPITGETDLKALATSVLEKLCCLPFRECEIGAVWGFILQKAKFGPFSHYITAMSMVRVLYLRQLLTSQWDEQKKVLQAVCDRIQVEDLKVQVIAAETLTHLLSRSRLGAVEPIILGLVEDCQQTLKKPCHKPTAKLDTMRLAAIRGLSAVVSAYPQLTISPGWMIEAMELITRENFIAIGLSATIAAEMVTSFKEARRTRWDIVVKNLPPHLVQDMQDIIGPSYYA</sequence>
<feature type="domain" description="Proteasome activator complex subunit 4 C-terminal" evidence="5">
    <location>
        <begin position="1794"/>
        <end position="1880"/>
    </location>
</feature>